<dbReference type="Proteomes" id="UP000606600">
    <property type="component" value="Unassembled WGS sequence"/>
</dbReference>
<name>A0ABR7WY82_9SPHI</name>
<reference evidence="3 4" key="1">
    <citation type="submission" date="2020-09" db="EMBL/GenBank/DDBJ databases">
        <title>Novel species of Mucilaginibacter isolated from a glacier on the Tibetan Plateau.</title>
        <authorList>
            <person name="Liu Q."/>
            <person name="Xin Y.-H."/>
        </authorList>
    </citation>
    <scope>NUCLEOTIDE SEQUENCE [LARGE SCALE GENOMIC DNA]</scope>
    <source>
        <strain evidence="3 4">ZT4R22</strain>
    </source>
</reference>
<evidence type="ECO:0000256" key="1">
    <source>
        <dbReference type="SAM" id="MobiDB-lite"/>
    </source>
</evidence>
<feature type="region of interest" description="Disordered" evidence="1">
    <location>
        <begin position="1"/>
        <end position="29"/>
    </location>
</feature>
<evidence type="ECO:0000259" key="2">
    <source>
        <dbReference type="Pfam" id="PF05239"/>
    </source>
</evidence>
<accession>A0ABR7WY82</accession>
<dbReference type="InterPro" id="IPR027275">
    <property type="entry name" value="PRC-brl_dom"/>
</dbReference>
<comment type="caution">
    <text evidence="3">The sequence shown here is derived from an EMBL/GenBank/DDBJ whole genome shotgun (WGS) entry which is preliminary data.</text>
</comment>
<evidence type="ECO:0000313" key="3">
    <source>
        <dbReference type="EMBL" id="MBD1367243.1"/>
    </source>
</evidence>
<sequence>MEYSTLNDSDMASEDNDYSKLEELSESDFEIADGQPDIQGWDVRDSDNNKIGEVDELLFNPQSRKVRYVILHMENNDLDLEDGRVLVPIGVAELHEEEDNVIIPDITKAQILALPLYERGRVIDADTEAQIRNVFVSPEANVMLGTDFYDHDHFSETKFYGKRRQPGADNEVSKSYLDEPEA</sequence>
<gene>
    <name evidence="3" type="ORF">IDJ77_25755</name>
</gene>
<dbReference type="EMBL" id="JACWMY010000018">
    <property type="protein sequence ID" value="MBD1367243.1"/>
    <property type="molecule type" value="Genomic_DNA"/>
</dbReference>
<dbReference type="InterPro" id="IPR011033">
    <property type="entry name" value="PRC_barrel-like_sf"/>
</dbReference>
<feature type="region of interest" description="Disordered" evidence="1">
    <location>
        <begin position="160"/>
        <end position="182"/>
    </location>
</feature>
<feature type="compositionally biased region" description="Polar residues" evidence="1">
    <location>
        <begin position="1"/>
        <end position="10"/>
    </location>
</feature>
<dbReference type="RefSeq" id="WP_191191879.1">
    <property type="nucleotide sequence ID" value="NZ_JACWMY010000018.1"/>
</dbReference>
<protein>
    <submittedName>
        <fullName evidence="3">PRC-barrel domain-containing protein</fullName>
    </submittedName>
</protein>
<evidence type="ECO:0000313" key="4">
    <source>
        <dbReference type="Proteomes" id="UP000606600"/>
    </source>
</evidence>
<dbReference type="SUPFAM" id="SSF50346">
    <property type="entry name" value="PRC-barrel domain"/>
    <property type="match status" value="1"/>
</dbReference>
<dbReference type="Pfam" id="PF05239">
    <property type="entry name" value="PRC"/>
    <property type="match status" value="1"/>
</dbReference>
<keyword evidence="4" id="KW-1185">Reference proteome</keyword>
<dbReference type="Gene3D" id="3.90.50.10">
    <property type="entry name" value="Photosynthetic Reaction Center, subunit H, domain 2"/>
    <property type="match status" value="1"/>
</dbReference>
<proteinExistence type="predicted"/>
<dbReference type="InterPro" id="IPR014747">
    <property type="entry name" value="Bac_photo_RC_H_C"/>
</dbReference>
<organism evidence="3 4">
    <name type="scientific">Mucilaginibacter pankratovii</name>
    <dbReference type="NCBI Taxonomy" id="2772110"/>
    <lineage>
        <taxon>Bacteria</taxon>
        <taxon>Pseudomonadati</taxon>
        <taxon>Bacteroidota</taxon>
        <taxon>Sphingobacteriia</taxon>
        <taxon>Sphingobacteriales</taxon>
        <taxon>Sphingobacteriaceae</taxon>
        <taxon>Mucilaginibacter</taxon>
    </lineage>
</organism>
<feature type="domain" description="PRC-barrel" evidence="2">
    <location>
        <begin position="36"/>
        <end position="108"/>
    </location>
</feature>